<evidence type="ECO:0000313" key="5">
    <source>
        <dbReference type="Proteomes" id="UP001465668"/>
    </source>
</evidence>
<comment type="caution">
    <text evidence="4">The sequence shown here is derived from an EMBL/GenBank/DDBJ whole genome shotgun (WGS) entry which is preliminary data.</text>
</comment>
<keyword evidence="5" id="KW-1185">Reference proteome</keyword>
<comment type="similarity">
    <text evidence="1">Belongs to the cycloisomerase 2 family.</text>
</comment>
<evidence type="ECO:0000256" key="1">
    <source>
        <dbReference type="ARBA" id="ARBA00005564"/>
    </source>
</evidence>
<proteinExistence type="inferred from homology"/>
<dbReference type="PANTHER" id="PTHR30344:SF4">
    <property type="entry name" value="CYCLASE, PUTATIVE (AFU_ORTHOLOGUE AFUA_6G11580)-RELATED"/>
    <property type="match status" value="1"/>
</dbReference>
<dbReference type="InterPro" id="IPR050282">
    <property type="entry name" value="Cycloisomerase_2"/>
</dbReference>
<dbReference type="Proteomes" id="UP001465668">
    <property type="component" value="Unassembled WGS sequence"/>
</dbReference>
<feature type="region of interest" description="Disordered" evidence="2">
    <location>
        <begin position="337"/>
        <end position="364"/>
    </location>
</feature>
<dbReference type="Pfam" id="PF20183">
    <property type="entry name" value="DUF6546"/>
    <property type="match status" value="1"/>
</dbReference>
<feature type="domain" description="DUF6546" evidence="3">
    <location>
        <begin position="380"/>
        <end position="453"/>
    </location>
</feature>
<evidence type="ECO:0000256" key="2">
    <source>
        <dbReference type="SAM" id="MobiDB-lite"/>
    </source>
</evidence>
<dbReference type="InterPro" id="IPR019405">
    <property type="entry name" value="Lactonase_7-beta_prop"/>
</dbReference>
<sequence>MGTVSDDSIHGIRSAGSLMPAEIIVTIIALLISACGKDAQRDLPTWATVSRGWQAAIERRTFRTIHLTYSRVVYAQHLNIFGVRRQSLVREIKFASELPEYDESALSCFESQDDQLRNNRAFTSDIAVLFDFSAPWPALGHGMHLRVNFYSPSDPRQRGGGSSRQRRRSFKAHLDKMTKMRFSRSYLDLDTTGLGRDNDSLPKISIVTNFSIKNGPSINGRVGRFAIALARLPQSLKHLCLFYGYFSPREQSFNPPDLLNGHEKDVLSVAIFEKSKQLETLMINGAVLGPEVIGPSCNNSDETWSRLTHIYLDLSHIVLPSGEWAFAQFSEIPDPDARDSYAEVSEGTDESDSDDPIRPPREDRRDWNFRTAPVIPVLTSFVCTGAAAAQRMPVLRDMCLSWGQSTGAWLRYKVEGLLARLNIVCRPLLRLDPELVKLWEEAARSHRCEGITIRMERAILSSMGVMMEDENDEGRMEEYTVADRNPPYDVYGTFFASRAGINAGCGSVFSVNENGVPDEVIQDYTYFVNVSGVHGTAFSPDSHFLYSADDTGNTLWTHSVGRSTGEVALLANLTSPSPGSDPRHVTVHPNGKYLYVILEGSSQLAQYTVDQTTGIPAYDLAYPLILSAQSPVNYWADEVALSYSNKYL</sequence>
<feature type="compositionally biased region" description="Basic and acidic residues" evidence="2">
    <location>
        <begin position="355"/>
        <end position="364"/>
    </location>
</feature>
<dbReference type="Gene3D" id="2.130.10.10">
    <property type="entry name" value="YVTN repeat-like/Quinoprotein amine dehydrogenase"/>
    <property type="match status" value="1"/>
</dbReference>
<gene>
    <name evidence="4" type="ORF">SCAR479_05086</name>
</gene>
<evidence type="ECO:0000259" key="3">
    <source>
        <dbReference type="Pfam" id="PF20183"/>
    </source>
</evidence>
<dbReference type="InterPro" id="IPR015943">
    <property type="entry name" value="WD40/YVTN_repeat-like_dom_sf"/>
</dbReference>
<name>A0ABR2XWH5_9PEZI</name>
<dbReference type="EMBL" id="JARVKM010000017">
    <property type="protein sequence ID" value="KAK9778116.1"/>
    <property type="molecule type" value="Genomic_DNA"/>
</dbReference>
<organism evidence="4 5">
    <name type="scientific">Seiridium cardinale</name>
    <dbReference type="NCBI Taxonomy" id="138064"/>
    <lineage>
        <taxon>Eukaryota</taxon>
        <taxon>Fungi</taxon>
        <taxon>Dikarya</taxon>
        <taxon>Ascomycota</taxon>
        <taxon>Pezizomycotina</taxon>
        <taxon>Sordariomycetes</taxon>
        <taxon>Xylariomycetidae</taxon>
        <taxon>Amphisphaeriales</taxon>
        <taxon>Sporocadaceae</taxon>
        <taxon>Seiridium</taxon>
    </lineage>
</organism>
<accession>A0ABR2XWH5</accession>
<protein>
    <recommendedName>
        <fullName evidence="3">DUF6546 domain-containing protein</fullName>
    </recommendedName>
</protein>
<dbReference type="PANTHER" id="PTHR30344">
    <property type="entry name" value="6-PHOSPHOGLUCONOLACTONASE-RELATED"/>
    <property type="match status" value="1"/>
</dbReference>
<dbReference type="SUPFAM" id="SSF75011">
    <property type="entry name" value="3-carboxy-cis,cis-mucoante lactonizing enzyme"/>
    <property type="match status" value="1"/>
</dbReference>
<evidence type="ECO:0000313" key="4">
    <source>
        <dbReference type="EMBL" id="KAK9778116.1"/>
    </source>
</evidence>
<dbReference type="InterPro" id="IPR046676">
    <property type="entry name" value="DUF6546"/>
</dbReference>
<reference evidence="4 5" key="1">
    <citation type="submission" date="2024-02" db="EMBL/GenBank/DDBJ databases">
        <title>First draft genome assembly of two strains of Seiridium cardinale.</title>
        <authorList>
            <person name="Emiliani G."/>
            <person name="Scali E."/>
        </authorList>
    </citation>
    <scope>NUCLEOTIDE SEQUENCE [LARGE SCALE GENOMIC DNA]</scope>
    <source>
        <strain evidence="4 5">BM-138-000479</strain>
    </source>
</reference>
<dbReference type="Pfam" id="PF10282">
    <property type="entry name" value="Lactonase"/>
    <property type="match status" value="1"/>
</dbReference>